<accession>A0A382AYU2</accession>
<dbReference type="AlphaFoldDB" id="A0A382AYU2"/>
<organism evidence="1">
    <name type="scientific">marine metagenome</name>
    <dbReference type="NCBI Taxonomy" id="408172"/>
    <lineage>
        <taxon>unclassified sequences</taxon>
        <taxon>metagenomes</taxon>
        <taxon>ecological metagenomes</taxon>
    </lineage>
</organism>
<dbReference type="EMBL" id="UINC01027249">
    <property type="protein sequence ID" value="SVB06173.1"/>
    <property type="molecule type" value="Genomic_DNA"/>
</dbReference>
<proteinExistence type="predicted"/>
<gene>
    <name evidence="1" type="ORF">METZ01_LOCUS159027</name>
</gene>
<name>A0A382AYU2_9ZZZZ</name>
<reference evidence="1" key="1">
    <citation type="submission" date="2018-05" db="EMBL/GenBank/DDBJ databases">
        <authorList>
            <person name="Lanie J.A."/>
            <person name="Ng W.-L."/>
            <person name="Kazmierczak K.M."/>
            <person name="Andrzejewski T.M."/>
            <person name="Davidsen T.M."/>
            <person name="Wayne K.J."/>
            <person name="Tettelin H."/>
            <person name="Glass J.I."/>
            <person name="Rusch D."/>
            <person name="Podicherti R."/>
            <person name="Tsui H.-C.T."/>
            <person name="Winkler M.E."/>
        </authorList>
    </citation>
    <scope>NUCLEOTIDE SEQUENCE</scope>
</reference>
<evidence type="ECO:0000313" key="1">
    <source>
        <dbReference type="EMBL" id="SVB06173.1"/>
    </source>
</evidence>
<protein>
    <submittedName>
        <fullName evidence="1">Uncharacterized protein</fullName>
    </submittedName>
</protein>
<sequence length="105" mass="11182">MDAKSIQAYVNDPKSWNPIYLWHAPGVPTFAGAVLLAQESKLTTFDQSKVVIKQSNNGTFRAIVTVINGSSSRGGAGSHTDSIVARGFAYRNAVRQMVLSVGGAK</sequence>